<feature type="compositionally biased region" description="Acidic residues" evidence="5">
    <location>
        <begin position="347"/>
        <end position="358"/>
    </location>
</feature>
<dbReference type="InterPro" id="IPR041489">
    <property type="entry name" value="PDZ_6"/>
</dbReference>
<reference evidence="9" key="1">
    <citation type="submission" date="2021-01" db="EMBL/GenBank/DDBJ databases">
        <authorList>
            <person name="Corre E."/>
            <person name="Pelletier E."/>
            <person name="Niang G."/>
            <person name="Scheremetjew M."/>
            <person name="Finn R."/>
            <person name="Kale V."/>
            <person name="Holt S."/>
            <person name="Cochrane G."/>
            <person name="Meng A."/>
            <person name="Brown T."/>
            <person name="Cohen L."/>
        </authorList>
    </citation>
    <scope>NUCLEOTIDE SEQUENCE</scope>
    <source>
        <strain evidence="9">Isolate 1302-5</strain>
    </source>
</reference>
<sequence>MTTRSRSASARRGWRRAAAGQIATTAVALATSSTMPAAAFVLPPLSLTSTSVGGSSLARRFSISSSPSSLAKANELRMGLGGGGRRVSSRFQSDAKMRMMWTSEGRSHSRIRMSRKGGRVGGDRRLSLPRMSLSAKKDDEADDEVEAAGDKKLQKLMATAKSRLSNVVPGPVAELWDKLLTKFLILFPTLRTIVLSFSLGAVLAIGVIFVPVYNSIDKLTEPVTLFETILNDLDRGYVDDVDTNKLFETGVSAMLRSLDPYTEFEGKSEAVELNESVQGRYGGVGLVISSATPVRQQAAPKQIPTPATSGEGGGNKLLPQEALDDNARPDANDGDITSRTDSPVADSLDDDGDDLDDVDDATMEERMAEKKAVAKARKQGIRVVSAFEGYAYDYGMRVGDRLMAIDGQLLTPTMTAEDVRNKLRGEPGTSVEVTFVRDGVEGENTVSLPRTLVKMRDVKLATFVGDPRDGVGYVQVSGFAAETGRELRNAILALQRVAEDTSGGEAGLRGLVLDLRGNPGGLLTSAVDVASLVVPKGSDIVSARGRGFPSVLYRSRVDPILDPATKLAVLVNGQTASAAEIVSGAIQDLDVGVVVGADRTFGKGLVQNVEDLPFDTALKFTVAKYYTPSGRCIQSTNYKEGGGLNAEDGRYKVSKVKDKDKQVFYTKNGREVKDGGGIEADLKVEVPRASALEVTLLRSGVMTDFAADWSKKHELTNNFDVDEATYREFQAFVAARDKEGDINLDALYKRPLDDLKKSLDQSGFKGSRKELDALRASIIRDIQRDYDTYKKDIKEDIGNSILARYLPESMLIERSIKTDRQVLAAAELVGPKEVKKFNKLLARDIIDNGGVGNGSGGESSSIRTATASVMGGRDRDGAKMKFKW</sequence>
<evidence type="ECO:0000256" key="4">
    <source>
        <dbReference type="ARBA" id="ARBA00022825"/>
    </source>
</evidence>
<keyword evidence="6" id="KW-1133">Transmembrane helix</keyword>
<keyword evidence="2" id="KW-0645">Protease</keyword>
<accession>A0A7S4IQW6</accession>
<evidence type="ECO:0000259" key="8">
    <source>
        <dbReference type="SMART" id="SM00245"/>
    </source>
</evidence>
<keyword evidence="6" id="KW-0472">Membrane</keyword>
<dbReference type="Pfam" id="PF17820">
    <property type="entry name" value="PDZ_6"/>
    <property type="match status" value="1"/>
</dbReference>
<dbReference type="InterPro" id="IPR004447">
    <property type="entry name" value="Peptidase_S41A"/>
</dbReference>
<dbReference type="Pfam" id="PF03572">
    <property type="entry name" value="Peptidase_S41"/>
    <property type="match status" value="1"/>
</dbReference>
<proteinExistence type="inferred from homology"/>
<feature type="domain" description="PDZ" evidence="7">
    <location>
        <begin position="282"/>
        <end position="439"/>
    </location>
</feature>
<dbReference type="AlphaFoldDB" id="A0A7S4IQW6"/>
<evidence type="ECO:0000256" key="2">
    <source>
        <dbReference type="ARBA" id="ARBA00022670"/>
    </source>
</evidence>
<dbReference type="PANTHER" id="PTHR32060">
    <property type="entry name" value="TAIL-SPECIFIC PROTEASE"/>
    <property type="match status" value="1"/>
</dbReference>
<protein>
    <recommendedName>
        <fullName evidence="10">PDZ domain-containing protein</fullName>
    </recommendedName>
</protein>
<name>A0A7S4IQW6_9STRA</name>
<evidence type="ECO:0000256" key="6">
    <source>
        <dbReference type="SAM" id="Phobius"/>
    </source>
</evidence>
<evidence type="ECO:0000256" key="5">
    <source>
        <dbReference type="SAM" id="MobiDB-lite"/>
    </source>
</evidence>
<comment type="similarity">
    <text evidence="1">Belongs to the peptidase S41A family.</text>
</comment>
<dbReference type="SUPFAM" id="SSF50156">
    <property type="entry name" value="PDZ domain-like"/>
    <property type="match status" value="1"/>
</dbReference>
<keyword evidence="6" id="KW-0812">Transmembrane</keyword>
<dbReference type="EMBL" id="HBKQ01021013">
    <property type="protein sequence ID" value="CAE2236959.1"/>
    <property type="molecule type" value="Transcribed_RNA"/>
</dbReference>
<dbReference type="GO" id="GO:0004175">
    <property type="term" value="F:endopeptidase activity"/>
    <property type="evidence" value="ECO:0007669"/>
    <property type="project" value="TreeGrafter"/>
</dbReference>
<dbReference type="CDD" id="cd07560">
    <property type="entry name" value="Peptidase_S41_CPP"/>
    <property type="match status" value="1"/>
</dbReference>
<evidence type="ECO:0008006" key="10">
    <source>
        <dbReference type="Google" id="ProtNLM"/>
    </source>
</evidence>
<dbReference type="GO" id="GO:0006508">
    <property type="term" value="P:proteolysis"/>
    <property type="evidence" value="ECO:0007669"/>
    <property type="project" value="UniProtKB-KW"/>
</dbReference>
<dbReference type="Gene3D" id="2.30.42.10">
    <property type="match status" value="1"/>
</dbReference>
<feature type="compositionally biased region" description="Basic and acidic residues" evidence="5">
    <location>
        <begin position="872"/>
        <end position="884"/>
    </location>
</feature>
<feature type="region of interest" description="Disordered" evidence="5">
    <location>
        <begin position="295"/>
        <end position="358"/>
    </location>
</feature>
<keyword evidence="3" id="KW-0378">Hydrolase</keyword>
<feature type="transmembrane region" description="Helical" evidence="6">
    <location>
        <begin position="192"/>
        <end position="213"/>
    </location>
</feature>
<dbReference type="SMART" id="SM00245">
    <property type="entry name" value="TSPc"/>
    <property type="match status" value="1"/>
</dbReference>
<dbReference type="PANTHER" id="PTHR32060:SF22">
    <property type="entry name" value="CARBOXYL-TERMINAL-PROCESSING PEPTIDASE 3, CHLOROPLASTIC"/>
    <property type="match status" value="1"/>
</dbReference>
<dbReference type="InterPro" id="IPR005151">
    <property type="entry name" value="Tail-specific_protease"/>
</dbReference>
<evidence type="ECO:0000256" key="1">
    <source>
        <dbReference type="ARBA" id="ARBA00009179"/>
    </source>
</evidence>
<feature type="domain" description="Tail specific protease" evidence="8">
    <location>
        <begin position="441"/>
        <end position="637"/>
    </location>
</feature>
<evidence type="ECO:0000256" key="3">
    <source>
        <dbReference type="ARBA" id="ARBA00022801"/>
    </source>
</evidence>
<dbReference type="SUPFAM" id="SSF52096">
    <property type="entry name" value="ClpP/crotonase"/>
    <property type="match status" value="1"/>
</dbReference>
<gene>
    <name evidence="9" type="ORF">OAUR00152_LOCUS14231</name>
</gene>
<evidence type="ECO:0000259" key="7">
    <source>
        <dbReference type="SMART" id="SM00228"/>
    </source>
</evidence>
<dbReference type="InterPro" id="IPR001478">
    <property type="entry name" value="PDZ"/>
</dbReference>
<keyword evidence="4" id="KW-0720">Serine protease</keyword>
<dbReference type="Gene3D" id="3.90.226.10">
    <property type="entry name" value="2-enoyl-CoA Hydratase, Chain A, domain 1"/>
    <property type="match status" value="1"/>
</dbReference>
<evidence type="ECO:0000313" key="9">
    <source>
        <dbReference type="EMBL" id="CAE2236959.1"/>
    </source>
</evidence>
<dbReference type="InterPro" id="IPR036034">
    <property type="entry name" value="PDZ_sf"/>
</dbReference>
<dbReference type="GO" id="GO:0008236">
    <property type="term" value="F:serine-type peptidase activity"/>
    <property type="evidence" value="ECO:0007669"/>
    <property type="project" value="UniProtKB-KW"/>
</dbReference>
<dbReference type="InterPro" id="IPR029045">
    <property type="entry name" value="ClpP/crotonase-like_dom_sf"/>
</dbReference>
<organism evidence="9">
    <name type="scientific">Odontella aurita</name>
    <dbReference type="NCBI Taxonomy" id="265563"/>
    <lineage>
        <taxon>Eukaryota</taxon>
        <taxon>Sar</taxon>
        <taxon>Stramenopiles</taxon>
        <taxon>Ochrophyta</taxon>
        <taxon>Bacillariophyta</taxon>
        <taxon>Mediophyceae</taxon>
        <taxon>Biddulphiophycidae</taxon>
        <taxon>Eupodiscales</taxon>
        <taxon>Odontellaceae</taxon>
        <taxon>Odontella</taxon>
    </lineage>
</organism>
<dbReference type="SMART" id="SM00228">
    <property type="entry name" value="PDZ"/>
    <property type="match status" value="1"/>
</dbReference>
<feature type="region of interest" description="Disordered" evidence="5">
    <location>
        <begin position="852"/>
        <end position="884"/>
    </location>
</feature>